<evidence type="ECO:0000256" key="1">
    <source>
        <dbReference type="SAM" id="MobiDB-lite"/>
    </source>
</evidence>
<dbReference type="EMBL" id="CP061738">
    <property type="protein sequence ID" value="QOD38272.1"/>
    <property type="molecule type" value="Genomic_DNA"/>
</dbReference>
<evidence type="ECO:0000256" key="2">
    <source>
        <dbReference type="SAM" id="Phobius"/>
    </source>
</evidence>
<keyword evidence="4" id="KW-1185">Reference proteome</keyword>
<proteinExistence type="predicted"/>
<keyword evidence="2" id="KW-0472">Membrane</keyword>
<keyword evidence="2" id="KW-1133">Transmembrane helix</keyword>
<evidence type="ECO:0000313" key="3">
    <source>
        <dbReference type="EMBL" id="QOD38272.1"/>
    </source>
</evidence>
<feature type="compositionally biased region" description="Low complexity" evidence="1">
    <location>
        <begin position="313"/>
        <end position="323"/>
    </location>
</feature>
<feature type="transmembrane region" description="Helical" evidence="2">
    <location>
        <begin position="264"/>
        <end position="291"/>
    </location>
</feature>
<organism evidence="3 4">
    <name type="scientific">Candidatus Wolbachia massiliensis</name>
    <dbReference type="NCBI Taxonomy" id="1845000"/>
    <lineage>
        <taxon>Bacteria</taxon>
        <taxon>Pseudomonadati</taxon>
        <taxon>Pseudomonadota</taxon>
        <taxon>Alphaproteobacteria</taxon>
        <taxon>Rickettsiales</taxon>
        <taxon>Anaplasmataceae</taxon>
        <taxon>Wolbachieae</taxon>
        <taxon>Wolbachia</taxon>
    </lineage>
</organism>
<keyword evidence="2" id="KW-0812">Transmembrane</keyword>
<feature type="region of interest" description="Disordered" evidence="1">
    <location>
        <begin position="311"/>
        <end position="331"/>
    </location>
</feature>
<dbReference type="Proteomes" id="UP000516514">
    <property type="component" value="Chromosome"/>
</dbReference>
<sequence>MTKRSQNVSQREEMMLSEERATVTIFSSLEYIEQKGEIFFLLKGNSLTIDAFSISEGLYTLYFADGTTKQIPTPKGYCKSIINNIISDLKNGRIQSEKEYDFRKFDEKYLESLKGLLNGEVTSSSQGLTDINSRSTTSGIVNTVSNITTELFDSSQSAEPTTEKVEYEIQEDSEYVAVEPDYLEEQEFYFSSNETSEELSYMMEEIRRSNDSNGITSENIEYVKNMTNVFHLGNKPEGIPERPIFNGTNVEGPKLPEIPGPRQYAGALAAGIAGGVFCMVVAVVGLGYWLWNRKSRENGYDVERARGVEKSPEGSSLLSGSSEAYTTNGVEEPNSLLDVNEVIGSEVGYHSFKRNVSYNNIL</sequence>
<protein>
    <submittedName>
        <fullName evidence="3">Uncharacterized protein</fullName>
    </submittedName>
</protein>
<gene>
    <name evidence="3" type="ORF">ID128_05875</name>
</gene>
<evidence type="ECO:0000313" key="4">
    <source>
        <dbReference type="Proteomes" id="UP000516514"/>
    </source>
</evidence>
<dbReference type="KEGG" id="wms:ID128_05875"/>
<dbReference type="RefSeq" id="WP_191111075.1">
    <property type="nucleotide sequence ID" value="NZ_CP061738.1"/>
</dbReference>
<reference evidence="3 4" key="1">
    <citation type="submission" date="2020-09" db="EMBL/GenBank/DDBJ databases">
        <title>An Earliest Endosymbiont, Wolbachia massiliensis sp. nov., Strain PL13 From the Bed Bug (Cimex hemipterius), Type strain of a New supergroup T.</title>
        <authorList>
            <person name="Laidoudi Y."/>
            <person name="Levasseur A."/>
            <person name="Medkour H."/>
            <person name="Maaloum M."/>
            <person name="BenKhedher M."/>
            <person name="Sambou M."/>
            <person name="Bassene H."/>
            <person name="Davoust B."/>
            <person name="Fenollar F."/>
            <person name="Raoult D."/>
            <person name="Mediannikov O."/>
        </authorList>
    </citation>
    <scope>NUCLEOTIDE SEQUENCE [LARGE SCALE GENOMIC DNA]</scope>
    <source>
        <strain evidence="3 4">PL13</strain>
    </source>
</reference>
<accession>A0A7L7YLZ7</accession>
<dbReference type="AlphaFoldDB" id="A0A7L7YLZ7"/>
<name>A0A7L7YLZ7_9RICK</name>